<dbReference type="InterPro" id="IPR025164">
    <property type="entry name" value="Toastrack_DUF4097"/>
</dbReference>
<proteinExistence type="predicted"/>
<gene>
    <name evidence="3" type="ORF">QTP81_00455</name>
</gene>
<name>A0ABT7SSB0_9ALTE</name>
<keyword evidence="1" id="KW-0812">Transmembrane</keyword>
<feature type="domain" description="DUF4097" evidence="2">
    <location>
        <begin position="47"/>
        <end position="329"/>
    </location>
</feature>
<dbReference type="Proteomes" id="UP001234343">
    <property type="component" value="Unassembled WGS sequence"/>
</dbReference>
<evidence type="ECO:0000313" key="3">
    <source>
        <dbReference type="EMBL" id="MDM7859072.1"/>
    </source>
</evidence>
<evidence type="ECO:0000259" key="2">
    <source>
        <dbReference type="Pfam" id="PF13349"/>
    </source>
</evidence>
<dbReference type="RefSeq" id="WP_289362971.1">
    <property type="nucleotide sequence ID" value="NZ_JAUCBP010000001.1"/>
</dbReference>
<dbReference type="Pfam" id="PF13349">
    <property type="entry name" value="DUF4097"/>
    <property type="match status" value="1"/>
</dbReference>
<evidence type="ECO:0000313" key="4">
    <source>
        <dbReference type="Proteomes" id="UP001234343"/>
    </source>
</evidence>
<keyword evidence="1" id="KW-0472">Membrane</keyword>
<comment type="caution">
    <text evidence="3">The sequence shown here is derived from an EMBL/GenBank/DDBJ whole genome shotgun (WGS) entry which is preliminary data.</text>
</comment>
<reference evidence="3 4" key="1">
    <citation type="submission" date="2023-06" db="EMBL/GenBank/DDBJ databases">
        <title>Alteromonas sp. ASW11-36 isolated from intertidal sand.</title>
        <authorList>
            <person name="Li Y."/>
        </authorList>
    </citation>
    <scope>NUCLEOTIDE SEQUENCE [LARGE SCALE GENOMIC DNA]</scope>
    <source>
        <strain evidence="3 4">ASW11-36</strain>
    </source>
</reference>
<evidence type="ECO:0000256" key="1">
    <source>
        <dbReference type="SAM" id="Phobius"/>
    </source>
</evidence>
<keyword evidence="1" id="KW-1133">Transmembrane helix</keyword>
<keyword evidence="4" id="KW-1185">Reference proteome</keyword>
<accession>A0ABT7SSB0</accession>
<protein>
    <submittedName>
        <fullName evidence="3">DUF4097 family beta strand repeat-containing protein</fullName>
    </submittedName>
</protein>
<organism evidence="3 4">
    <name type="scientific">Alteromonas arenosi</name>
    <dbReference type="NCBI Taxonomy" id="3055817"/>
    <lineage>
        <taxon>Bacteria</taxon>
        <taxon>Pseudomonadati</taxon>
        <taxon>Pseudomonadota</taxon>
        <taxon>Gammaproteobacteria</taxon>
        <taxon>Alteromonadales</taxon>
        <taxon>Alteromonadaceae</taxon>
        <taxon>Alteromonas/Salinimonas group</taxon>
        <taxon>Alteromonas</taxon>
    </lineage>
</organism>
<dbReference type="EMBL" id="JAUCBP010000001">
    <property type="protein sequence ID" value="MDM7859072.1"/>
    <property type="molecule type" value="Genomic_DNA"/>
</dbReference>
<feature type="transmembrane region" description="Helical" evidence="1">
    <location>
        <begin position="12"/>
        <end position="32"/>
    </location>
</feature>
<sequence>MKQLTQHQQSKGVCLCATMLTGIMLFTTPVLAGQKVDQTLDVDAQSRIEIEHLNGSAVVKGWDREEVRVEGELSDRASEFIFERRGRNVQIKVEMESSSYKGDWKKWGYGHGDDLTIYVPIGSEVNYTSVNASFDGESLHGGLDVEVVNGEVSVNDIEGRIRLESVNGSINARNLSGDVKIETVNGSIEGRHSGEGDIKFESVNGDIRISSDSREIHVETVNGDLELELQAVDELDLTSVNGSIEVSMNLQPGGDVRVSTVGGSVELIFQEGVSAHFDIEGHAGGKFVNRLTDDKTQKAKYGPRRWLEFSTGNGAAEVEVSTVNGRVELRYQ</sequence>